<proteinExistence type="predicted"/>
<reference evidence="1 2" key="1">
    <citation type="submission" date="2021-07" db="EMBL/GenBank/DDBJ databases">
        <title>Paenibacillus radiodurans sp. nov., isolated from the southeastern edge of Tengger Desert.</title>
        <authorList>
            <person name="Zhang G."/>
        </authorList>
    </citation>
    <scope>NUCLEOTIDE SEQUENCE [LARGE SCALE GENOMIC DNA]</scope>
    <source>
        <strain evidence="1 2">CCM 7311</strain>
    </source>
</reference>
<evidence type="ECO:0008006" key="3">
    <source>
        <dbReference type="Google" id="ProtNLM"/>
    </source>
</evidence>
<accession>A0ABS7BYI6</accession>
<comment type="caution">
    <text evidence="1">The sequence shown here is derived from an EMBL/GenBank/DDBJ whole genome shotgun (WGS) entry which is preliminary data.</text>
</comment>
<name>A0ABS7BYI6_9BACL</name>
<protein>
    <recommendedName>
        <fullName evidence="3">HEAT repeat domain-containing protein</fullName>
    </recommendedName>
</protein>
<evidence type="ECO:0000313" key="1">
    <source>
        <dbReference type="EMBL" id="MBW7453647.1"/>
    </source>
</evidence>
<keyword evidence="2" id="KW-1185">Reference proteome</keyword>
<sequence length="297" mass="34298">MLDQYQLQLTRMLEAEQYGEAKQLLRFLMNCQGEEKRHYEEWGSLLTWLDMAFPTFEASDHGYGSLENAELKADEDEDSFRRDALAPEEYDDAYVQQVLYIMRNHPIPDQQVLALERAAHIQHPDVDEAIVAWLTGSELHPALQFKALQCLHRRGVTGKLPLLRMGEQVELEIEQTPLSMDGFPEPVSRVLERVESVTEVIDVTMPHFAREMWKECLQCFYGTTIYDRLVNGDDETIDCFAGALHLIVELSLYDRASDDDIRDTYGITQALRFQYEQACRSLRQVALLQDREDGSES</sequence>
<dbReference type="EMBL" id="JAHZIK010000099">
    <property type="protein sequence ID" value="MBW7453647.1"/>
    <property type="molecule type" value="Genomic_DNA"/>
</dbReference>
<evidence type="ECO:0000313" key="2">
    <source>
        <dbReference type="Proteomes" id="UP001519887"/>
    </source>
</evidence>
<organism evidence="1 2">
    <name type="scientific">Paenibacillus sepulcri</name>
    <dbReference type="NCBI Taxonomy" id="359917"/>
    <lineage>
        <taxon>Bacteria</taxon>
        <taxon>Bacillati</taxon>
        <taxon>Bacillota</taxon>
        <taxon>Bacilli</taxon>
        <taxon>Bacillales</taxon>
        <taxon>Paenibacillaceae</taxon>
        <taxon>Paenibacillus</taxon>
    </lineage>
</organism>
<dbReference type="Proteomes" id="UP001519887">
    <property type="component" value="Unassembled WGS sequence"/>
</dbReference>
<gene>
    <name evidence="1" type="ORF">K0U00_06310</name>
</gene>